<feature type="transmembrane region" description="Helical" evidence="10">
    <location>
        <begin position="12"/>
        <end position="31"/>
    </location>
</feature>
<keyword evidence="10" id="KW-1133">Transmembrane helix</keyword>
<dbReference type="InterPro" id="IPR013766">
    <property type="entry name" value="Thioredoxin_domain"/>
</dbReference>
<keyword evidence="6 10" id="KW-0560">Oxidoreductase</keyword>
<dbReference type="InterPro" id="IPR040986">
    <property type="entry name" value="QSOX_FAD-bd_dom"/>
</dbReference>
<protein>
    <recommendedName>
        <fullName evidence="10">Sulfhydryl oxidase</fullName>
        <ecNumber evidence="10">1.8.3.2</ecNumber>
    </recommendedName>
</protein>
<dbReference type="PROSITE" id="PS51352">
    <property type="entry name" value="THIOREDOXIN_2"/>
    <property type="match status" value="1"/>
</dbReference>
<keyword evidence="4" id="KW-0732">Signal</keyword>
<keyword evidence="7" id="KW-1015">Disulfide bond</keyword>
<dbReference type="Pfam" id="PF04777">
    <property type="entry name" value="Evr1_Alr"/>
    <property type="match status" value="1"/>
</dbReference>
<evidence type="ECO:0000256" key="6">
    <source>
        <dbReference type="ARBA" id="ARBA00023002"/>
    </source>
</evidence>
<dbReference type="InterPro" id="IPR041269">
    <property type="entry name" value="QSOX_Trx1"/>
</dbReference>
<evidence type="ECO:0000313" key="14">
    <source>
        <dbReference type="RefSeq" id="XP_065646398.1"/>
    </source>
</evidence>
<dbReference type="EC" id="1.8.3.2" evidence="10"/>
<evidence type="ECO:0000256" key="5">
    <source>
        <dbReference type="ARBA" id="ARBA00022827"/>
    </source>
</evidence>
<dbReference type="InterPro" id="IPR017905">
    <property type="entry name" value="ERV/ALR_sulphydryl_oxidase"/>
</dbReference>
<feature type="domain" description="ERV/ALR sulfhydryl oxidase" evidence="11">
    <location>
        <begin position="405"/>
        <end position="505"/>
    </location>
</feature>
<feature type="transmembrane region" description="Helical" evidence="10">
    <location>
        <begin position="606"/>
        <end position="624"/>
    </location>
</feature>
<keyword evidence="10" id="KW-0812">Transmembrane</keyword>
<reference evidence="13" key="1">
    <citation type="submission" date="2025-05" db="UniProtKB">
        <authorList>
            <consortium name="RefSeq"/>
        </authorList>
    </citation>
    <scope>NUCLEOTIDE SEQUENCE [LARGE SCALE GENOMIC DNA]</scope>
</reference>
<keyword evidence="10" id="KW-0472">Membrane</keyword>
<dbReference type="Gene3D" id="1.20.120.1960">
    <property type="entry name" value="QSOX sulfhydryl oxidase domain"/>
    <property type="match status" value="1"/>
</dbReference>
<accession>A0ABM4BBU9</accession>
<evidence type="ECO:0000256" key="4">
    <source>
        <dbReference type="ARBA" id="ARBA00022729"/>
    </source>
</evidence>
<evidence type="ECO:0000313" key="13">
    <source>
        <dbReference type="Proteomes" id="UP001652625"/>
    </source>
</evidence>
<gene>
    <name evidence="14" type="primary">LOC100213401</name>
</gene>
<organism evidence="13 14">
    <name type="scientific">Hydra vulgaris</name>
    <name type="common">Hydra</name>
    <name type="synonym">Hydra attenuata</name>
    <dbReference type="NCBI Taxonomy" id="6087"/>
    <lineage>
        <taxon>Eukaryota</taxon>
        <taxon>Metazoa</taxon>
        <taxon>Cnidaria</taxon>
        <taxon>Hydrozoa</taxon>
        <taxon>Hydroidolina</taxon>
        <taxon>Anthoathecata</taxon>
        <taxon>Aplanulata</taxon>
        <taxon>Hydridae</taxon>
        <taxon>Hydra</taxon>
    </lineage>
</organism>
<dbReference type="SUPFAM" id="SSF69000">
    <property type="entry name" value="FAD-dependent thiol oxidase"/>
    <property type="match status" value="1"/>
</dbReference>
<keyword evidence="3 10" id="KW-0285">Flavoprotein</keyword>
<dbReference type="Pfam" id="PF18371">
    <property type="entry name" value="FAD_SOX"/>
    <property type="match status" value="1"/>
</dbReference>
<dbReference type="Pfam" id="PF18108">
    <property type="entry name" value="QSOX_Trx1"/>
    <property type="match status" value="1"/>
</dbReference>
<comment type="function">
    <text evidence="10">Catalyzes the oxidation of sulfhydryl groups in peptide and protein thiols to disulfides with the reduction of oxygen to hydrogen peroxide.</text>
</comment>
<comment type="cofactor">
    <cofactor evidence="1 10">
        <name>FAD</name>
        <dbReference type="ChEBI" id="CHEBI:57692"/>
    </cofactor>
</comment>
<reference evidence="14" key="2">
    <citation type="submission" date="2025-08" db="UniProtKB">
        <authorList>
            <consortium name="RefSeq"/>
        </authorList>
    </citation>
    <scope>IDENTIFICATION</scope>
</reference>
<evidence type="ECO:0000256" key="2">
    <source>
        <dbReference type="ARBA" id="ARBA00006041"/>
    </source>
</evidence>
<dbReference type="InterPro" id="IPR017937">
    <property type="entry name" value="Thioredoxin_CS"/>
</dbReference>
<dbReference type="InterPro" id="IPR036774">
    <property type="entry name" value="ERV/ALR_sulphydryl_oxid_sf"/>
</dbReference>
<dbReference type="Pfam" id="PF00085">
    <property type="entry name" value="Thioredoxin"/>
    <property type="match status" value="1"/>
</dbReference>
<evidence type="ECO:0000256" key="1">
    <source>
        <dbReference type="ARBA" id="ARBA00001974"/>
    </source>
</evidence>
<sequence>MAHIAEEILSCRLLLYFVFTYFCYIGLPPVLTTETGLYKDTDPMVQFTNDTIKKYLTGNDKVWIVEFYSSWCGHCQVFAPTWIRLALQLKNWNSFVNVGVIDCAAERNYKTCKDFEIDSYPTIRFFPVNWHEKHDKNAHGHTYQDTKDVESMRNGLLDYMEKQKGGVFRRNELPFRFFNGADVQNYLYKKDFIPYRYLALLFDSTDSYLGKTLALDTMKSKKVVLKRASNDELKSKYNVVTIPSLILITISTGKFKELSPMNRTHSAYLNVLNQLAGGDVINALEDLHPPLVIDEKALQIVANISSEVHMQDITSAISFSLLREVGKINIINGDAMVALKDWVNLLAKCLPSGSFLQNFLRKLDKWLLDLDNEISSEKFVKYIEENQESNSYLPSEIKWHGCKGSAEKYRGFPCGLWTLFHSLTVSCSDDSGMTGYEILRRIRSFIDHYFGCRYCRDHFIEMSKDLQKEVKTQEEAIVWLWSRHNRVNARLEKDISSDPFHRKVQFPPKNICANCHNPISTKDTLIFSPTVVEDNVKWSRKFVLEFLKDHYNLNKIQIKDNKKIVDGETQDSDAARNRFTYKFYSRTASPPFSLLGMSRVDLSMCVVLYGSIIGAVFGLYVYFIRRKKQKTYKSYV</sequence>
<comment type="similarity">
    <text evidence="2 10">Belongs to the quiescin-sulfhydryl oxidase (QSOX) family.</text>
</comment>
<dbReference type="GeneID" id="100213401"/>
<dbReference type="InterPro" id="IPR036249">
    <property type="entry name" value="Thioredoxin-like_sf"/>
</dbReference>
<dbReference type="PROSITE" id="PS00194">
    <property type="entry name" value="THIOREDOXIN_1"/>
    <property type="match status" value="1"/>
</dbReference>
<comment type="catalytic activity">
    <reaction evidence="9 10">
        <text>2 R'C(R)SH + O2 = R'C(R)S-S(R)CR' + H2O2</text>
        <dbReference type="Rhea" id="RHEA:17357"/>
        <dbReference type="ChEBI" id="CHEBI:15379"/>
        <dbReference type="ChEBI" id="CHEBI:16240"/>
        <dbReference type="ChEBI" id="CHEBI:16520"/>
        <dbReference type="ChEBI" id="CHEBI:17412"/>
        <dbReference type="EC" id="1.8.3.2"/>
    </reaction>
</comment>
<dbReference type="PROSITE" id="PS51324">
    <property type="entry name" value="ERV_ALR"/>
    <property type="match status" value="1"/>
</dbReference>
<dbReference type="InterPro" id="IPR039798">
    <property type="entry name" value="Sulfhydryl_oxidase"/>
</dbReference>
<dbReference type="Gene3D" id="1.20.120.310">
    <property type="entry name" value="ERV/ALR sulfhydryl oxidase domain"/>
    <property type="match status" value="1"/>
</dbReference>
<evidence type="ECO:0000256" key="7">
    <source>
        <dbReference type="ARBA" id="ARBA00023157"/>
    </source>
</evidence>
<name>A0ABM4BBU9_HYDVU</name>
<comment type="caution">
    <text evidence="10">Lacks conserved residue(s) required for the propagation of feature annotation.</text>
</comment>
<evidence type="ECO:0000259" key="11">
    <source>
        <dbReference type="PROSITE" id="PS51324"/>
    </source>
</evidence>
<feature type="domain" description="Thioredoxin" evidence="12">
    <location>
        <begin position="26"/>
        <end position="162"/>
    </location>
</feature>
<keyword evidence="5 10" id="KW-0274">FAD</keyword>
<dbReference type="PANTHER" id="PTHR22897:SF8">
    <property type="entry name" value="SULFHYDRYL OXIDASE"/>
    <property type="match status" value="1"/>
</dbReference>
<dbReference type="InterPro" id="IPR042568">
    <property type="entry name" value="QSOX_FAD-bd_sf"/>
</dbReference>
<evidence type="ECO:0000259" key="12">
    <source>
        <dbReference type="PROSITE" id="PS51352"/>
    </source>
</evidence>
<evidence type="ECO:0000256" key="3">
    <source>
        <dbReference type="ARBA" id="ARBA00022630"/>
    </source>
</evidence>
<evidence type="ECO:0000256" key="10">
    <source>
        <dbReference type="RuleBase" id="RU371123"/>
    </source>
</evidence>
<dbReference type="PANTHER" id="PTHR22897">
    <property type="entry name" value="QUIESCIN Q6-RELATED SULFHYDRYL OXIDASE"/>
    <property type="match status" value="1"/>
</dbReference>
<dbReference type="SUPFAM" id="SSF52833">
    <property type="entry name" value="Thioredoxin-like"/>
    <property type="match status" value="1"/>
</dbReference>
<dbReference type="Proteomes" id="UP001652625">
    <property type="component" value="Chromosome 02"/>
</dbReference>
<keyword evidence="8" id="KW-0325">Glycoprotein</keyword>
<proteinExistence type="inferred from homology"/>
<evidence type="ECO:0000256" key="8">
    <source>
        <dbReference type="ARBA" id="ARBA00023180"/>
    </source>
</evidence>
<dbReference type="Gene3D" id="3.40.30.10">
    <property type="entry name" value="Glutaredoxin"/>
    <property type="match status" value="2"/>
</dbReference>
<evidence type="ECO:0000256" key="9">
    <source>
        <dbReference type="ARBA" id="ARBA00048864"/>
    </source>
</evidence>
<dbReference type="RefSeq" id="XP_065646398.1">
    <property type="nucleotide sequence ID" value="XM_065790326.1"/>
</dbReference>
<keyword evidence="13" id="KW-1185">Reference proteome</keyword>